<evidence type="ECO:0000256" key="2">
    <source>
        <dbReference type="ARBA" id="ARBA00004240"/>
    </source>
</evidence>
<evidence type="ECO:0000256" key="10">
    <source>
        <dbReference type="ARBA" id="ARBA00023098"/>
    </source>
</evidence>
<feature type="transmembrane region" description="Helical" evidence="20">
    <location>
        <begin position="25"/>
        <end position="42"/>
    </location>
</feature>
<keyword evidence="13" id="KW-1208">Phospholipid metabolism</keyword>
<comment type="caution">
    <text evidence="21">The sequence shown here is derived from an EMBL/GenBank/DDBJ whole genome shotgun (WGS) entry which is preliminary data.</text>
</comment>
<dbReference type="EC" id="2.3.1.23" evidence="16"/>
<accession>A0AAV2PTV5</accession>
<feature type="transmembrane region" description="Helical" evidence="20">
    <location>
        <begin position="84"/>
        <end position="106"/>
    </location>
</feature>
<proteinExistence type="inferred from homology"/>
<comment type="pathway">
    <text evidence="3">Lipid metabolism; phospholipid metabolism.</text>
</comment>
<dbReference type="Proteomes" id="UP001497623">
    <property type="component" value="Unassembled WGS sequence"/>
</dbReference>
<keyword evidence="6" id="KW-0808">Transferase</keyword>
<dbReference type="PANTHER" id="PTHR13906">
    <property type="entry name" value="PORCUPINE"/>
    <property type="match status" value="1"/>
</dbReference>
<feature type="region of interest" description="Disordered" evidence="19">
    <location>
        <begin position="469"/>
        <end position="502"/>
    </location>
</feature>
<dbReference type="GO" id="GO:0016020">
    <property type="term" value="C:membrane"/>
    <property type="evidence" value="ECO:0007669"/>
    <property type="project" value="UniProtKB-SubCell"/>
</dbReference>
<comment type="similarity">
    <text evidence="4">Belongs to the membrane-bound acyltransferase family.</text>
</comment>
<evidence type="ECO:0000256" key="9">
    <source>
        <dbReference type="ARBA" id="ARBA00022989"/>
    </source>
</evidence>
<evidence type="ECO:0000256" key="5">
    <source>
        <dbReference type="ARBA" id="ARBA00022516"/>
    </source>
</evidence>
<dbReference type="PANTHER" id="PTHR13906:SF14">
    <property type="entry name" value="LYSOPHOSPHOLIPID ACYLTRANSFERASE 5"/>
    <property type="match status" value="1"/>
</dbReference>
<evidence type="ECO:0000256" key="4">
    <source>
        <dbReference type="ARBA" id="ARBA00010323"/>
    </source>
</evidence>
<evidence type="ECO:0000256" key="12">
    <source>
        <dbReference type="ARBA" id="ARBA00023209"/>
    </source>
</evidence>
<keyword evidence="5" id="KW-0444">Lipid biosynthesis</keyword>
<dbReference type="AlphaFoldDB" id="A0AAV2PTV5"/>
<keyword evidence="14" id="KW-0012">Acyltransferase</keyword>
<keyword evidence="12" id="KW-0594">Phospholipid biosynthesis</keyword>
<dbReference type="GO" id="GO:0071617">
    <property type="term" value="F:lysophospholipid acyltransferase activity"/>
    <property type="evidence" value="ECO:0007669"/>
    <property type="project" value="TreeGrafter"/>
</dbReference>
<feature type="non-terminal residue" evidence="21">
    <location>
        <position position="502"/>
    </location>
</feature>
<evidence type="ECO:0000256" key="14">
    <source>
        <dbReference type="ARBA" id="ARBA00023315"/>
    </source>
</evidence>
<gene>
    <name evidence="21" type="ORF">MNOR_LOCUS3334</name>
</gene>
<protein>
    <recommendedName>
        <fullName evidence="18">Lysophospholipid acyltransferase 5</fullName>
        <ecNumber evidence="16">2.3.1.23</ecNumber>
        <ecNumber evidence="17">2.3.1.n6</ecNumber>
    </recommendedName>
</protein>
<evidence type="ECO:0000313" key="22">
    <source>
        <dbReference type="Proteomes" id="UP001497623"/>
    </source>
</evidence>
<organism evidence="21 22">
    <name type="scientific">Meganyctiphanes norvegica</name>
    <name type="common">Northern krill</name>
    <name type="synonym">Thysanopoda norvegica</name>
    <dbReference type="NCBI Taxonomy" id="48144"/>
    <lineage>
        <taxon>Eukaryota</taxon>
        <taxon>Metazoa</taxon>
        <taxon>Ecdysozoa</taxon>
        <taxon>Arthropoda</taxon>
        <taxon>Crustacea</taxon>
        <taxon>Multicrustacea</taxon>
        <taxon>Malacostraca</taxon>
        <taxon>Eumalacostraca</taxon>
        <taxon>Eucarida</taxon>
        <taxon>Euphausiacea</taxon>
        <taxon>Euphausiidae</taxon>
        <taxon>Meganyctiphanes</taxon>
    </lineage>
</organism>
<evidence type="ECO:0000313" key="21">
    <source>
        <dbReference type="EMBL" id="CAL4063406.1"/>
    </source>
</evidence>
<comment type="subcellular location">
    <subcellularLocation>
        <location evidence="2">Endoplasmic reticulum</location>
    </subcellularLocation>
    <subcellularLocation>
        <location evidence="1">Membrane</location>
        <topology evidence="1">Multi-pass membrane protein</topology>
    </subcellularLocation>
</comment>
<feature type="transmembrane region" description="Helical" evidence="20">
    <location>
        <begin position="402"/>
        <end position="426"/>
    </location>
</feature>
<dbReference type="EMBL" id="CAXKWB010001125">
    <property type="protein sequence ID" value="CAL4063406.1"/>
    <property type="molecule type" value="Genomic_DNA"/>
</dbReference>
<keyword evidence="11 20" id="KW-0472">Membrane</keyword>
<evidence type="ECO:0000256" key="13">
    <source>
        <dbReference type="ARBA" id="ARBA00023264"/>
    </source>
</evidence>
<dbReference type="InterPro" id="IPR004299">
    <property type="entry name" value="MBOAT_fam"/>
</dbReference>
<feature type="transmembrane region" description="Helical" evidence="20">
    <location>
        <begin position="344"/>
        <end position="366"/>
    </location>
</feature>
<keyword evidence="10" id="KW-0443">Lipid metabolism</keyword>
<reference evidence="21 22" key="1">
    <citation type="submission" date="2024-05" db="EMBL/GenBank/DDBJ databases">
        <authorList>
            <person name="Wallberg A."/>
        </authorList>
    </citation>
    <scope>NUCLEOTIDE SEQUENCE [LARGE SCALE GENOMIC DNA]</scope>
</reference>
<evidence type="ECO:0000256" key="18">
    <source>
        <dbReference type="ARBA" id="ARBA00039721"/>
    </source>
</evidence>
<evidence type="ECO:0000256" key="17">
    <source>
        <dbReference type="ARBA" id="ARBA00038923"/>
    </source>
</evidence>
<evidence type="ECO:0000256" key="1">
    <source>
        <dbReference type="ARBA" id="ARBA00004141"/>
    </source>
</evidence>
<dbReference type="InterPro" id="IPR049941">
    <property type="entry name" value="LPLAT_7/PORCN-like"/>
</dbReference>
<dbReference type="Pfam" id="PF03062">
    <property type="entry name" value="MBOAT"/>
    <property type="match status" value="1"/>
</dbReference>
<dbReference type="GO" id="GO:0006656">
    <property type="term" value="P:phosphatidylcholine biosynthetic process"/>
    <property type="evidence" value="ECO:0007669"/>
    <property type="project" value="TreeGrafter"/>
</dbReference>
<dbReference type="GO" id="GO:0005783">
    <property type="term" value="C:endoplasmic reticulum"/>
    <property type="evidence" value="ECO:0007669"/>
    <property type="project" value="UniProtKB-SubCell"/>
</dbReference>
<evidence type="ECO:0000256" key="3">
    <source>
        <dbReference type="ARBA" id="ARBA00005074"/>
    </source>
</evidence>
<keyword evidence="8" id="KW-0256">Endoplasmic reticulum</keyword>
<evidence type="ECO:0000256" key="7">
    <source>
        <dbReference type="ARBA" id="ARBA00022692"/>
    </source>
</evidence>
<evidence type="ECO:0000256" key="20">
    <source>
        <dbReference type="SAM" id="Phobius"/>
    </source>
</evidence>
<evidence type="ECO:0000256" key="6">
    <source>
        <dbReference type="ARBA" id="ARBA00022679"/>
    </source>
</evidence>
<comment type="pathway">
    <text evidence="15">Phospholipid metabolism.</text>
</comment>
<evidence type="ECO:0000256" key="15">
    <source>
        <dbReference type="ARBA" id="ARBA00025707"/>
    </source>
</evidence>
<evidence type="ECO:0000256" key="8">
    <source>
        <dbReference type="ARBA" id="ARBA00022824"/>
    </source>
</evidence>
<feature type="transmembrane region" description="Helical" evidence="20">
    <location>
        <begin position="438"/>
        <end position="460"/>
    </location>
</feature>
<name>A0AAV2PTV5_MEGNR</name>
<feature type="transmembrane region" description="Helical" evidence="20">
    <location>
        <begin position="54"/>
        <end position="72"/>
    </location>
</feature>
<evidence type="ECO:0000256" key="16">
    <source>
        <dbReference type="ARBA" id="ARBA00026120"/>
    </source>
</evidence>
<evidence type="ECO:0000256" key="11">
    <source>
        <dbReference type="ARBA" id="ARBA00023136"/>
    </source>
</evidence>
<keyword evidence="22" id="KW-1185">Reference proteome</keyword>
<dbReference type="EC" id="2.3.1.n6" evidence="17"/>
<keyword evidence="7 20" id="KW-0812">Transmembrane</keyword>
<sequence>MAADIAADDLSLLARFADLLGAPEPALRLLLSILVVSLILNARGQKRVWCQTKYFHVLYATLPIILKFGFGYGSSIIHSAVCTLVAWLGIVMIGGTVTSVLFAFLFQMTYLLAGYYYTGTDTYDIKWSMPHCVLTLRLIALTYDVYDGKKDPAKLSKDQQKTALPQVPSLLEVTAHTYFPASFLVGPQFSMRRYLDFVKGTLVGYDLPGCVTPGLLRGSLGMFYLVVYQIGIAYFPDEYINSPAYNELPFWQRHFVVGIWAKVTLYKYISCWLIAEGVCIMSGLSYSGEDSVGVLQWRGCANVKVRTYEGATTFGHMIASFNTNTNAWVAQYIYKRLRFLNNRYLSQIGALVFLAVWHGLHSGYYACFFMEFVVMKFEKDLASMVNRYPRLVMLLNAGPLKYVKLFVLKLYVVVFMGYCLGPFVLLKLHKWWSFWQSLYFSGHIFFVCWPLYAPAVRAFLKVIGGPPVTKDSLKQEVKNSETSTAKVPQEEVTPPEEKQKDL</sequence>
<keyword evidence="9 20" id="KW-1133">Transmembrane helix</keyword>
<dbReference type="GO" id="GO:0047184">
    <property type="term" value="F:1-acylglycerophosphocholine O-acyltransferase activity"/>
    <property type="evidence" value="ECO:0007669"/>
    <property type="project" value="UniProtKB-EC"/>
</dbReference>
<evidence type="ECO:0000256" key="19">
    <source>
        <dbReference type="SAM" id="MobiDB-lite"/>
    </source>
</evidence>
<dbReference type="GO" id="GO:0030258">
    <property type="term" value="P:lipid modification"/>
    <property type="evidence" value="ECO:0007669"/>
    <property type="project" value="TreeGrafter"/>
</dbReference>